<accession>A0A6M3L812</accession>
<dbReference type="AlphaFoldDB" id="A0A6M3L812"/>
<proteinExistence type="predicted"/>
<evidence type="ECO:0008006" key="2">
    <source>
        <dbReference type="Google" id="ProtNLM"/>
    </source>
</evidence>
<dbReference type="Pfam" id="PF11348">
    <property type="entry name" value="DUF3150"/>
    <property type="match status" value="1"/>
</dbReference>
<protein>
    <recommendedName>
        <fullName evidence="2">DUF3150 domain-containing protein</fullName>
    </recommendedName>
</protein>
<dbReference type="EMBL" id="MT142840">
    <property type="protein sequence ID" value="QJA89355.1"/>
    <property type="molecule type" value="Genomic_DNA"/>
</dbReference>
<reference evidence="1" key="1">
    <citation type="submission" date="2020-03" db="EMBL/GenBank/DDBJ databases">
        <title>The deep terrestrial virosphere.</title>
        <authorList>
            <person name="Holmfeldt K."/>
            <person name="Nilsson E."/>
            <person name="Simone D."/>
            <person name="Lopez-Fernandez M."/>
            <person name="Wu X."/>
            <person name="de Brujin I."/>
            <person name="Lundin D."/>
            <person name="Andersson A."/>
            <person name="Bertilsson S."/>
            <person name="Dopson M."/>
        </authorList>
    </citation>
    <scope>NUCLEOTIDE SEQUENCE</scope>
    <source>
        <strain evidence="1">MM415B02564</strain>
    </source>
</reference>
<evidence type="ECO:0000313" key="1">
    <source>
        <dbReference type="EMBL" id="QJA89355.1"/>
    </source>
</evidence>
<name>A0A6M3L812_9ZZZZ</name>
<gene>
    <name evidence="1" type="ORF">MM415B02564_0018</name>
</gene>
<dbReference type="InterPro" id="IPR021496">
    <property type="entry name" value="DUF3150"/>
</dbReference>
<organism evidence="1">
    <name type="scientific">viral metagenome</name>
    <dbReference type="NCBI Taxonomy" id="1070528"/>
    <lineage>
        <taxon>unclassified sequences</taxon>
        <taxon>metagenomes</taxon>
        <taxon>organismal metagenomes</taxon>
    </lineage>
</organism>
<sequence>MDTQELLYQNCTVWAVSTSNWTGSDRLKAEDLDKSSEDIPDIFKLGSKSLIPHDLRLKLNSPRQQVQALMNRIGRQFLPHLKGVYVVPNNNLQLAREGIQLIQERQQAIVEDLIANKEQVRYEMGDKYPQLYNAEWPSDEKIRNSFNVRKLVFTVTGVEMNEADPDDLIKAKQEFQEELKVAYDELKEEILREAHTAIIEVCEDITKKILETGEKVTETTLKKPKRIIEQYMNVAGLFDSADIQSKVNDLRSAIEHAEAKELREDWEVAQGFARTLRSLGDNIGDLSGINSEGQRKRVLKREVE</sequence>